<dbReference type="RefSeq" id="WP_097155332.1">
    <property type="nucleotide sequence ID" value="NZ_OBEL01000006.1"/>
</dbReference>
<dbReference type="EMBL" id="OBEL01000006">
    <property type="protein sequence ID" value="SNZ20956.1"/>
    <property type="molecule type" value="Genomic_DNA"/>
</dbReference>
<accession>A0A285PLH3</accession>
<evidence type="ECO:0000313" key="2">
    <source>
        <dbReference type="Proteomes" id="UP000219439"/>
    </source>
</evidence>
<sequence length="113" mass="12802">MQTVSEFPSFTKQAEKLFSPDEKKEVIDYLASYPLKGDEIPGTSGIRKLRVPAKGKGKRGGARVIYYWYDKDNPIFALLVYGKGEKTDLDPAEKKIVVRLVKEIKKHLKGEKS</sequence>
<organism evidence="1 2">
    <name type="scientific">Cohaesibacter gelatinilyticus</name>
    <dbReference type="NCBI Taxonomy" id="372072"/>
    <lineage>
        <taxon>Bacteria</taxon>
        <taxon>Pseudomonadati</taxon>
        <taxon>Pseudomonadota</taxon>
        <taxon>Alphaproteobacteria</taxon>
        <taxon>Hyphomicrobiales</taxon>
        <taxon>Cohaesibacteraceae</taxon>
    </lineage>
</organism>
<dbReference type="AlphaFoldDB" id="A0A285PLH3"/>
<gene>
    <name evidence="1" type="ORF">SAMN06265368_4070</name>
</gene>
<proteinExistence type="predicted"/>
<dbReference type="OrthoDB" id="9812066at2"/>
<dbReference type="InterPro" id="IPR009387">
    <property type="entry name" value="HigB-2"/>
</dbReference>
<dbReference type="Proteomes" id="UP000219439">
    <property type="component" value="Unassembled WGS sequence"/>
</dbReference>
<keyword evidence="2" id="KW-1185">Reference proteome</keyword>
<evidence type="ECO:0000313" key="1">
    <source>
        <dbReference type="EMBL" id="SNZ20956.1"/>
    </source>
</evidence>
<protein>
    <submittedName>
        <fullName evidence="1">RelE toxin of RelE / RelB toxin-antitoxin system</fullName>
    </submittedName>
</protein>
<reference evidence="1 2" key="1">
    <citation type="submission" date="2017-09" db="EMBL/GenBank/DDBJ databases">
        <authorList>
            <person name="Ehlers B."/>
            <person name="Leendertz F.H."/>
        </authorList>
    </citation>
    <scope>NUCLEOTIDE SEQUENCE [LARGE SCALE GENOMIC DNA]</scope>
    <source>
        <strain evidence="1 2">DSM 18289</strain>
    </source>
</reference>
<dbReference type="PIRSF" id="PIRSF039032">
    <property type="entry name" value="HigB-2"/>
    <property type="match status" value="1"/>
</dbReference>
<name>A0A285PLH3_9HYPH</name>